<dbReference type="Gene3D" id="3.30.70.20">
    <property type="match status" value="1"/>
</dbReference>
<keyword evidence="7" id="KW-0411">Iron-sulfur</keyword>
<dbReference type="RefSeq" id="WP_268059418.1">
    <property type="nucleotide sequence ID" value="NZ_JAPQFJ010000001.1"/>
</dbReference>
<feature type="domain" description="4Fe-4S ferredoxin-type" evidence="8">
    <location>
        <begin position="190"/>
        <end position="219"/>
    </location>
</feature>
<evidence type="ECO:0000256" key="3">
    <source>
        <dbReference type="ARBA" id="ARBA00013529"/>
    </source>
</evidence>
<dbReference type="InterPro" id="IPR017900">
    <property type="entry name" value="4Fe4S_Fe_S_CS"/>
</dbReference>
<dbReference type="Gene3D" id="3.40.50.360">
    <property type="match status" value="1"/>
</dbReference>
<dbReference type="SUPFAM" id="SSF54862">
    <property type="entry name" value="4Fe-4S ferredoxins"/>
    <property type="match status" value="1"/>
</dbReference>
<organism evidence="9 10">
    <name type="scientific">Clostridium brassicae</name>
    <dbReference type="NCBI Taxonomy" id="2999072"/>
    <lineage>
        <taxon>Bacteria</taxon>
        <taxon>Bacillati</taxon>
        <taxon>Bacillota</taxon>
        <taxon>Clostridia</taxon>
        <taxon>Eubacteriales</taxon>
        <taxon>Clostridiaceae</taxon>
        <taxon>Clostridium</taxon>
    </lineage>
</organism>
<feature type="domain" description="4Fe-4S ferredoxin-type" evidence="8">
    <location>
        <begin position="220"/>
        <end position="247"/>
    </location>
</feature>
<sequence length="254" mass="29637">MLNLKGALIYFSGTGNTEYVIERFKKEFESRGVECDLVNTSIQKTLQEQYDFYVFGSPIHAEMFPKYYIEWVKDNIKKGTKKQCIIFSTQASSKGTGVEELYNILRKKEIEIKIKDFIEMPNNYYIVMFKKTPEEEIQRLKKIAAEKVKSLVGDFLAGNDMMREVSKARVFLGKIAYSMFYRYSLKWALKNLSVDEETCIECEKCVNECPTNNINMTNGKITFNSKCISCQHCIHKCPVNAFRYKGEIFEQYKI</sequence>
<dbReference type="NCBIfam" id="NF038196">
    <property type="entry name" value="ferrodoxin_EFR1"/>
    <property type="match status" value="1"/>
</dbReference>
<protein>
    <recommendedName>
        <fullName evidence="3">Ferredoxin</fullName>
    </recommendedName>
</protein>
<dbReference type="InterPro" id="IPR017896">
    <property type="entry name" value="4Fe4S_Fe-S-bd"/>
</dbReference>
<dbReference type="EMBL" id="JAPQFJ010000001">
    <property type="protein sequence ID" value="MCY6957058.1"/>
    <property type="molecule type" value="Genomic_DNA"/>
</dbReference>
<dbReference type="PANTHER" id="PTHR24960">
    <property type="entry name" value="PHOTOSYSTEM I IRON-SULFUR CENTER-RELATED"/>
    <property type="match status" value="1"/>
</dbReference>
<dbReference type="Proteomes" id="UP001144612">
    <property type="component" value="Unassembled WGS sequence"/>
</dbReference>
<evidence type="ECO:0000313" key="10">
    <source>
        <dbReference type="Proteomes" id="UP001144612"/>
    </source>
</evidence>
<reference evidence="9" key="1">
    <citation type="submission" date="2022-12" db="EMBL/GenBank/DDBJ databases">
        <title>Clostridium sp. nov., isolated from industrial wastewater.</title>
        <authorList>
            <person name="Jiayan W."/>
        </authorList>
    </citation>
    <scope>NUCLEOTIDE SEQUENCE</scope>
    <source>
        <strain evidence="9">ZC22-4</strain>
    </source>
</reference>
<comment type="function">
    <text evidence="2">Ferredoxins are iron-sulfur proteins that transfer electrons in a wide variety of metabolic reactions.</text>
</comment>
<evidence type="ECO:0000313" key="9">
    <source>
        <dbReference type="EMBL" id="MCY6957058.1"/>
    </source>
</evidence>
<dbReference type="PROSITE" id="PS00198">
    <property type="entry name" value="4FE4S_FER_1"/>
    <property type="match status" value="2"/>
</dbReference>
<keyword evidence="5" id="KW-0479">Metal-binding</keyword>
<evidence type="ECO:0000256" key="1">
    <source>
        <dbReference type="ARBA" id="ARBA00001966"/>
    </source>
</evidence>
<evidence type="ECO:0000256" key="6">
    <source>
        <dbReference type="ARBA" id="ARBA00023004"/>
    </source>
</evidence>
<dbReference type="Pfam" id="PF12724">
    <property type="entry name" value="Flavodoxin_5"/>
    <property type="match status" value="1"/>
</dbReference>
<dbReference type="PROSITE" id="PS51379">
    <property type="entry name" value="4FE4S_FER_2"/>
    <property type="match status" value="2"/>
</dbReference>
<keyword evidence="4" id="KW-0004">4Fe-4S</keyword>
<dbReference type="Pfam" id="PF13187">
    <property type="entry name" value="Fer4_9"/>
    <property type="match status" value="1"/>
</dbReference>
<dbReference type="InterPro" id="IPR026816">
    <property type="entry name" value="Flavodoxin_dom"/>
</dbReference>
<gene>
    <name evidence="9" type="ORF">OW729_00415</name>
</gene>
<dbReference type="InterPro" id="IPR047964">
    <property type="entry name" value="EFR1-like"/>
</dbReference>
<dbReference type="InterPro" id="IPR029039">
    <property type="entry name" value="Flavoprotein-like_sf"/>
</dbReference>
<evidence type="ECO:0000256" key="7">
    <source>
        <dbReference type="ARBA" id="ARBA00023014"/>
    </source>
</evidence>
<name>A0ABT4D439_9CLOT</name>
<comment type="cofactor">
    <cofactor evidence="1">
        <name>[4Fe-4S] cluster</name>
        <dbReference type="ChEBI" id="CHEBI:49883"/>
    </cofactor>
</comment>
<proteinExistence type="predicted"/>
<evidence type="ECO:0000259" key="8">
    <source>
        <dbReference type="PROSITE" id="PS51379"/>
    </source>
</evidence>
<keyword evidence="6" id="KW-0408">Iron</keyword>
<keyword evidence="10" id="KW-1185">Reference proteome</keyword>
<comment type="caution">
    <text evidence="9">The sequence shown here is derived from an EMBL/GenBank/DDBJ whole genome shotgun (WGS) entry which is preliminary data.</text>
</comment>
<evidence type="ECO:0000256" key="5">
    <source>
        <dbReference type="ARBA" id="ARBA00022723"/>
    </source>
</evidence>
<dbReference type="SUPFAM" id="SSF52218">
    <property type="entry name" value="Flavoproteins"/>
    <property type="match status" value="1"/>
</dbReference>
<accession>A0ABT4D439</accession>
<evidence type="ECO:0000256" key="4">
    <source>
        <dbReference type="ARBA" id="ARBA00022485"/>
    </source>
</evidence>
<dbReference type="PANTHER" id="PTHR24960:SF79">
    <property type="entry name" value="PHOTOSYSTEM I IRON-SULFUR CENTER"/>
    <property type="match status" value="1"/>
</dbReference>
<dbReference type="InterPro" id="IPR050157">
    <property type="entry name" value="PSI_iron-sulfur_center"/>
</dbReference>
<evidence type="ECO:0000256" key="2">
    <source>
        <dbReference type="ARBA" id="ARBA00003532"/>
    </source>
</evidence>